<protein>
    <submittedName>
        <fullName evidence="1">Putative hydrolase</fullName>
    </submittedName>
</protein>
<proteinExistence type="predicted"/>
<sequence>MFRTGVNLAQNRDRQILFLVKYGKEMTWDIKAGCMGKPEYEFTANLLLHFPDVPLTIPEYLAQRNLIQNKLLPTVPLLSGVRKLISHFKVYNIPMAVATSSRRSTFELETRHLGEGFDCFEGRVVCGDVDLKQWGMLGKPESDMILVAARELLGARRGPVEGVVTPAQVAETRKGACVRGFDTRHTASKRAGMSGRLYFNVV</sequence>
<dbReference type="Gene3D" id="1.10.150.240">
    <property type="entry name" value="Putative phosphatase, domain 2"/>
    <property type="match status" value="1"/>
</dbReference>
<dbReference type="Proteomes" id="UP000620124">
    <property type="component" value="Unassembled WGS sequence"/>
</dbReference>
<organism evidence="1 2">
    <name type="scientific">Mycena venus</name>
    <dbReference type="NCBI Taxonomy" id="2733690"/>
    <lineage>
        <taxon>Eukaryota</taxon>
        <taxon>Fungi</taxon>
        <taxon>Dikarya</taxon>
        <taxon>Basidiomycota</taxon>
        <taxon>Agaricomycotina</taxon>
        <taxon>Agaricomycetes</taxon>
        <taxon>Agaricomycetidae</taxon>
        <taxon>Agaricales</taxon>
        <taxon>Marasmiineae</taxon>
        <taxon>Mycenaceae</taxon>
        <taxon>Mycena</taxon>
    </lineage>
</organism>
<gene>
    <name evidence="1" type="ORF">MVEN_00831900</name>
</gene>
<dbReference type="PANTHER" id="PTHR18901">
    <property type="entry name" value="2-DEOXYGLUCOSE-6-PHOSPHATE PHOSPHATASE 2"/>
    <property type="match status" value="1"/>
</dbReference>
<comment type="caution">
    <text evidence="1">The sequence shown here is derived from an EMBL/GenBank/DDBJ whole genome shotgun (WGS) entry which is preliminary data.</text>
</comment>
<dbReference type="InterPro" id="IPR036412">
    <property type="entry name" value="HAD-like_sf"/>
</dbReference>
<reference evidence="1" key="1">
    <citation type="submission" date="2020-05" db="EMBL/GenBank/DDBJ databases">
        <title>Mycena genomes resolve the evolution of fungal bioluminescence.</title>
        <authorList>
            <person name="Tsai I.J."/>
        </authorList>
    </citation>
    <scope>NUCLEOTIDE SEQUENCE</scope>
    <source>
        <strain evidence="1">CCC161011</strain>
    </source>
</reference>
<accession>A0A8H6YET8</accession>
<dbReference type="InterPro" id="IPR023198">
    <property type="entry name" value="PGP-like_dom2"/>
</dbReference>
<dbReference type="InterPro" id="IPR023214">
    <property type="entry name" value="HAD_sf"/>
</dbReference>
<dbReference type="OrthoDB" id="40579at2759"/>
<keyword evidence="1" id="KW-0378">Hydrolase</keyword>
<evidence type="ECO:0000313" key="1">
    <source>
        <dbReference type="EMBL" id="KAF7357857.1"/>
    </source>
</evidence>
<dbReference type="SUPFAM" id="SSF56784">
    <property type="entry name" value="HAD-like"/>
    <property type="match status" value="1"/>
</dbReference>
<dbReference type="PANTHER" id="PTHR18901:SF38">
    <property type="entry name" value="PSEUDOURIDINE-5'-PHOSPHATASE"/>
    <property type="match status" value="1"/>
</dbReference>
<dbReference type="AlphaFoldDB" id="A0A8H6YET8"/>
<name>A0A8H6YET8_9AGAR</name>
<keyword evidence="2" id="KW-1185">Reference proteome</keyword>
<evidence type="ECO:0000313" key="2">
    <source>
        <dbReference type="Proteomes" id="UP000620124"/>
    </source>
</evidence>
<dbReference type="GO" id="GO:0016791">
    <property type="term" value="F:phosphatase activity"/>
    <property type="evidence" value="ECO:0007669"/>
    <property type="project" value="TreeGrafter"/>
</dbReference>
<dbReference type="Gene3D" id="3.40.50.1000">
    <property type="entry name" value="HAD superfamily/HAD-like"/>
    <property type="match status" value="1"/>
</dbReference>
<dbReference type="EMBL" id="JACAZI010000006">
    <property type="protein sequence ID" value="KAF7357857.1"/>
    <property type="molecule type" value="Genomic_DNA"/>
</dbReference>